<sequence>MHHSILNWKMRFAVLTILASYVDSVPSVPCRTGDCSSVGGMPNGGSQEVGNSPSNYDINNVIDIISLTDRITPLSAVLASVCVNTAAPLRFHLVVPDSALDEARGNVIPPQCAGAEWRLLVESEVVQSIRDSGLTVTWEVEVPLTNLSVHVPTWDRASKHHSVFNCLRFYLPRLPEFADLESIIFLDDDVIVQGDIAHLWELPLGKPLAAGCLNWIWTPCGRMVASSTFSYVDVPYLGFGALPHGAKGSIADLTCMSDDQKECAPVGFFESLAEASEAIQGYRLDIDELRNKRAWNFGLNKFNMTAWRADNVTERYIAWIMANKESGWFPTTSLAYGLGIPFLTLADEVGCMDDVGMPVLHGLGFVEPDDMEFSGVALDSIDAFYALHWNGDRKPYSWKDAIPEYADYFLAHSPELKKTESDKARRELAAVGDSSKSFVVLTAPRSGSEWFMNVIDQHENVCASGEQQSSGRGWPRESLLPSHLLADDVDVCQPKAICHWAVASRLLETLLLEAGDDLRIPSVCDSPSIVRTREHDYYGSHLGTLCAILERSVPATAATIDVVGGTRESWVTQVMHESFRVFVGEVLGGARPSLHFSSRDATDWTGRALSGTTPLQVPCACPSSTKISGTKVMSGWLKNDRVSTGVSNINKKYDSLHFTGVLEELGSKIIVLDREDIFASYVSLRVAGDTRRFHCRGSSCRHEGRVNVDVDGLLQFVQHTKRQREARDDLLAGTNFEVLHVQYESCVANQTACFQEVLEFLEVENDARVIDDLLAGASDAISLDTRSASERVVNIDEVAKALAAVGLEHYLTLEDHSAVATYASTFGNEAVVEETALEEAAQFETIEDVHVLVMSDRAPALAATLASMCSTASSVANLVIHLVLPDDSTDATWEIKDDVDACRGAKFEARSIASIERELRDRYGMQPVWMSWSDTAMRDVEAPKYARDRSLKHTSPFNLARFYVPILKEYEDVRRLVLLDDDVIVQGDIALAQISFADEDAAVFAGCQNWISTNGVNDDGTLRMSPNNFLRVFETPHFGFRRIQPGGELSDALCDNDADYDCMPSTFLASLSGAWKDVRCQATSSCPEDAQDDAIVRGLVAQTAWNFGLVSINLAAWREGNLTQIYHAWTDAAVSRGLFPAGSLAHGLGLAYLSLEDQVKCWESFDADEPHIDVLQGLGYILPQDLAAANLSTGAAYALHFNGEVKPRHRCSRRRRSLRRRLRLRRRFRRRFLPQSPRRCLPFQRQSHVRFQIQFL</sequence>
<name>A0AAD7UHY3_9STRA</name>
<dbReference type="PANTHER" id="PTHR32116:SF4">
    <property type="entry name" value="POLYGALACTURONATE 4-ALPHA-GALACTURONOSYLTRANSFERASE"/>
    <property type="match status" value="1"/>
</dbReference>
<gene>
    <name evidence="3" type="ORF">CTAYLR_010535</name>
</gene>
<comment type="pathway">
    <text evidence="1">Glycan metabolism; pectin biosynthesis.</text>
</comment>
<evidence type="ECO:0000256" key="1">
    <source>
        <dbReference type="ARBA" id="ARBA00004877"/>
    </source>
</evidence>
<reference evidence="3" key="1">
    <citation type="submission" date="2023-01" db="EMBL/GenBank/DDBJ databases">
        <title>Metagenome sequencing of chrysophaentin producing Chrysophaeum taylorii.</title>
        <authorList>
            <person name="Davison J."/>
            <person name="Bewley C."/>
        </authorList>
    </citation>
    <scope>NUCLEOTIDE SEQUENCE</scope>
    <source>
        <strain evidence="3">NIES-1699</strain>
    </source>
</reference>
<keyword evidence="4" id="KW-1185">Reference proteome</keyword>
<dbReference type="InterPro" id="IPR029044">
    <property type="entry name" value="Nucleotide-diphossugar_trans"/>
</dbReference>
<dbReference type="SUPFAM" id="SSF52540">
    <property type="entry name" value="P-loop containing nucleoside triphosphate hydrolases"/>
    <property type="match status" value="1"/>
</dbReference>
<dbReference type="Gene3D" id="3.90.550.10">
    <property type="entry name" value="Spore Coat Polysaccharide Biosynthesis Protein SpsA, Chain A"/>
    <property type="match status" value="2"/>
</dbReference>
<dbReference type="GO" id="GO:0047262">
    <property type="term" value="F:polygalacturonate 4-alpha-galacturonosyltransferase activity"/>
    <property type="evidence" value="ECO:0007669"/>
    <property type="project" value="InterPro"/>
</dbReference>
<dbReference type="EMBL" id="JAQMWT010000286">
    <property type="protein sequence ID" value="KAJ8606220.1"/>
    <property type="molecule type" value="Genomic_DNA"/>
</dbReference>
<dbReference type="InterPro" id="IPR027417">
    <property type="entry name" value="P-loop_NTPase"/>
</dbReference>
<dbReference type="PANTHER" id="PTHR32116">
    <property type="entry name" value="GALACTURONOSYLTRANSFERASE 4-RELATED"/>
    <property type="match status" value="1"/>
</dbReference>
<dbReference type="InterPro" id="IPR029993">
    <property type="entry name" value="GAUT"/>
</dbReference>
<dbReference type="Gene3D" id="3.40.50.300">
    <property type="entry name" value="P-loop containing nucleotide triphosphate hydrolases"/>
    <property type="match status" value="1"/>
</dbReference>
<accession>A0AAD7UHY3</accession>
<dbReference type="SUPFAM" id="SSF53448">
    <property type="entry name" value="Nucleotide-diphospho-sugar transferases"/>
    <property type="match status" value="2"/>
</dbReference>
<organism evidence="3 4">
    <name type="scientific">Chrysophaeum taylorii</name>
    <dbReference type="NCBI Taxonomy" id="2483200"/>
    <lineage>
        <taxon>Eukaryota</taxon>
        <taxon>Sar</taxon>
        <taxon>Stramenopiles</taxon>
        <taxon>Ochrophyta</taxon>
        <taxon>Pelagophyceae</taxon>
        <taxon>Pelagomonadales</taxon>
        <taxon>Pelagomonadaceae</taxon>
        <taxon>Chrysophaeum</taxon>
    </lineage>
</organism>
<evidence type="ECO:0000256" key="2">
    <source>
        <dbReference type="SAM" id="SignalP"/>
    </source>
</evidence>
<proteinExistence type="predicted"/>
<protein>
    <submittedName>
        <fullName evidence="3">Uncharacterized protein</fullName>
    </submittedName>
</protein>
<dbReference type="Proteomes" id="UP001230188">
    <property type="component" value="Unassembled WGS sequence"/>
</dbReference>
<evidence type="ECO:0000313" key="3">
    <source>
        <dbReference type="EMBL" id="KAJ8606220.1"/>
    </source>
</evidence>
<dbReference type="AlphaFoldDB" id="A0AAD7UHY3"/>
<dbReference type="InterPro" id="IPR002495">
    <property type="entry name" value="Glyco_trans_8"/>
</dbReference>
<evidence type="ECO:0000313" key="4">
    <source>
        <dbReference type="Proteomes" id="UP001230188"/>
    </source>
</evidence>
<feature type="chain" id="PRO_5041941412" evidence="2">
    <location>
        <begin position="25"/>
        <end position="1256"/>
    </location>
</feature>
<comment type="caution">
    <text evidence="3">The sequence shown here is derived from an EMBL/GenBank/DDBJ whole genome shotgun (WGS) entry which is preliminary data.</text>
</comment>
<dbReference type="Pfam" id="PF01501">
    <property type="entry name" value="Glyco_transf_8"/>
    <property type="match status" value="2"/>
</dbReference>
<feature type="signal peptide" evidence="2">
    <location>
        <begin position="1"/>
        <end position="24"/>
    </location>
</feature>
<keyword evidence="2" id="KW-0732">Signal</keyword>